<evidence type="ECO:0000256" key="2">
    <source>
        <dbReference type="ARBA" id="ARBA00022737"/>
    </source>
</evidence>
<keyword evidence="1 3" id="KW-0853">WD repeat</keyword>
<evidence type="ECO:0000313" key="5">
    <source>
        <dbReference type="Proteomes" id="UP000285301"/>
    </source>
</evidence>
<feature type="non-terminal residue" evidence="4">
    <location>
        <position position="1"/>
    </location>
</feature>
<keyword evidence="5" id="KW-1185">Reference proteome</keyword>
<feature type="repeat" description="WD" evidence="3">
    <location>
        <begin position="147"/>
        <end position="187"/>
    </location>
</feature>
<keyword evidence="2" id="KW-0677">Repeat</keyword>
<dbReference type="SMART" id="SM00320">
    <property type="entry name" value="WD40"/>
    <property type="match status" value="2"/>
</dbReference>
<dbReference type="Proteomes" id="UP000285301">
    <property type="component" value="Unassembled WGS sequence"/>
</dbReference>
<dbReference type="InterPro" id="IPR015943">
    <property type="entry name" value="WD40/YVTN_repeat-like_dom_sf"/>
</dbReference>
<dbReference type="PANTHER" id="PTHR19854">
    <property type="entry name" value="TRANSDUCIN BETA-LIKE 3"/>
    <property type="match status" value="1"/>
</dbReference>
<accession>A0A3S3RHZ5</accession>
<dbReference type="AlphaFoldDB" id="A0A3S3RHZ5"/>
<name>A0A3S3RHZ5_9ACAR</name>
<gene>
    <name evidence="4" type="ORF">B4U79_09787</name>
</gene>
<dbReference type="PROSITE" id="PS50294">
    <property type="entry name" value="WD_REPEATS_REGION"/>
    <property type="match status" value="1"/>
</dbReference>
<dbReference type="Pfam" id="PF00400">
    <property type="entry name" value="WD40"/>
    <property type="match status" value="2"/>
</dbReference>
<organism evidence="4 5">
    <name type="scientific">Dinothrombium tinctorium</name>
    <dbReference type="NCBI Taxonomy" id="1965070"/>
    <lineage>
        <taxon>Eukaryota</taxon>
        <taxon>Metazoa</taxon>
        <taxon>Ecdysozoa</taxon>
        <taxon>Arthropoda</taxon>
        <taxon>Chelicerata</taxon>
        <taxon>Arachnida</taxon>
        <taxon>Acari</taxon>
        <taxon>Acariformes</taxon>
        <taxon>Trombidiformes</taxon>
        <taxon>Prostigmata</taxon>
        <taxon>Anystina</taxon>
        <taxon>Parasitengona</taxon>
        <taxon>Trombidioidea</taxon>
        <taxon>Trombidiidae</taxon>
        <taxon>Dinothrombium</taxon>
    </lineage>
</organism>
<dbReference type="InterPro" id="IPR036322">
    <property type="entry name" value="WD40_repeat_dom_sf"/>
</dbReference>
<dbReference type="SUPFAM" id="SSF50978">
    <property type="entry name" value="WD40 repeat-like"/>
    <property type="match status" value="1"/>
</dbReference>
<comment type="caution">
    <text evidence="4">The sequence shown here is derived from an EMBL/GenBank/DDBJ whole genome shotgun (WGS) entry which is preliminary data.</text>
</comment>
<dbReference type="PROSITE" id="PS00678">
    <property type="entry name" value="WD_REPEATS_1"/>
    <property type="match status" value="1"/>
</dbReference>
<protein>
    <submittedName>
        <fullName evidence="4">Guanine nucleotide-binding protein subunit beta-like protein 1</fullName>
    </submittedName>
</protein>
<dbReference type="PANTHER" id="PTHR19854:SF1">
    <property type="entry name" value="GUANINE NUCLEOTIDE-BINDING PROTEIN SUBUNIT BETA-LIKE PROTEIN 1"/>
    <property type="match status" value="1"/>
</dbReference>
<evidence type="ECO:0000256" key="3">
    <source>
        <dbReference type="PROSITE-ProRule" id="PRU00221"/>
    </source>
</evidence>
<dbReference type="OrthoDB" id="7668193at2759"/>
<evidence type="ECO:0000256" key="1">
    <source>
        <dbReference type="ARBA" id="ARBA00022574"/>
    </source>
</evidence>
<proteinExistence type="predicted"/>
<dbReference type="STRING" id="1965070.A0A3S3RHZ5"/>
<sequence length="187" mass="20705">PLIANIEKLNDSMITALKLFEDNSVAHLIVGNESGFLLLYRIEVNTNCLMTTRLHQLKVFDEMVTSIDFDSKKKVGICGSPLDSLITVNLVEKEKSLELNVKHSISITNPGISSIAIRSDGKIVATGGWDSRIRVFSWKSLKPLAVLIYHKNTVECVAFSPKLVENGKYLLAAASSDHTATLWDIYN</sequence>
<dbReference type="EMBL" id="NCKU01012882">
    <property type="protein sequence ID" value="RWR99962.1"/>
    <property type="molecule type" value="Genomic_DNA"/>
</dbReference>
<dbReference type="InterPro" id="IPR019775">
    <property type="entry name" value="WD40_repeat_CS"/>
</dbReference>
<dbReference type="InterPro" id="IPR001680">
    <property type="entry name" value="WD40_rpt"/>
</dbReference>
<evidence type="ECO:0000313" key="4">
    <source>
        <dbReference type="EMBL" id="RWR99962.1"/>
    </source>
</evidence>
<dbReference type="Gene3D" id="2.130.10.10">
    <property type="entry name" value="YVTN repeat-like/Quinoprotein amine dehydrogenase"/>
    <property type="match status" value="1"/>
</dbReference>
<reference evidence="4 5" key="1">
    <citation type="journal article" date="2018" name="Gigascience">
        <title>Genomes of trombidid mites reveal novel predicted allergens and laterally-transferred genes associated with secondary metabolism.</title>
        <authorList>
            <person name="Dong X."/>
            <person name="Chaisiri K."/>
            <person name="Xia D."/>
            <person name="Armstrong S.D."/>
            <person name="Fang Y."/>
            <person name="Donnelly M.J."/>
            <person name="Kadowaki T."/>
            <person name="McGarry J.W."/>
            <person name="Darby A.C."/>
            <person name="Makepeace B.L."/>
        </authorList>
    </citation>
    <scope>NUCLEOTIDE SEQUENCE [LARGE SCALE GENOMIC DNA]</scope>
    <source>
        <strain evidence="4">UoL-WK</strain>
    </source>
</reference>
<dbReference type="PROSITE" id="PS50082">
    <property type="entry name" value="WD_REPEATS_2"/>
    <property type="match status" value="1"/>
</dbReference>